<evidence type="ECO:0000256" key="1">
    <source>
        <dbReference type="SAM" id="SignalP"/>
    </source>
</evidence>
<feature type="domain" description="Dipeptidylpeptidase IV N-terminal" evidence="3">
    <location>
        <begin position="123"/>
        <end position="177"/>
    </location>
</feature>
<keyword evidence="1" id="KW-0732">Signal</keyword>
<dbReference type="InterPro" id="IPR001375">
    <property type="entry name" value="Peptidase_S9_cat"/>
</dbReference>
<dbReference type="PANTHER" id="PTHR11731">
    <property type="entry name" value="PROTEASE FAMILY S9B,C DIPEPTIDYL-PEPTIDASE IV-RELATED"/>
    <property type="match status" value="1"/>
</dbReference>
<dbReference type="EMBL" id="JAKLWS010000004">
    <property type="protein sequence ID" value="MCG2587899.1"/>
    <property type="molecule type" value="Genomic_DNA"/>
</dbReference>
<evidence type="ECO:0000259" key="3">
    <source>
        <dbReference type="Pfam" id="PF00930"/>
    </source>
</evidence>
<keyword evidence="5" id="KW-1185">Reference proteome</keyword>
<dbReference type="InterPro" id="IPR050278">
    <property type="entry name" value="Serine_Prot_S9B/DPPIV"/>
</dbReference>
<feature type="chain" id="PRO_5046112713" evidence="1">
    <location>
        <begin position="22"/>
        <end position="699"/>
    </location>
</feature>
<feature type="domain" description="Dipeptidylpeptidase IV N-terminal" evidence="3">
    <location>
        <begin position="244"/>
        <end position="394"/>
    </location>
</feature>
<dbReference type="Gene3D" id="3.40.50.1820">
    <property type="entry name" value="alpha/beta hydrolase"/>
    <property type="match status" value="1"/>
</dbReference>
<evidence type="ECO:0000259" key="2">
    <source>
        <dbReference type="Pfam" id="PF00326"/>
    </source>
</evidence>
<sequence>MRRFLFSLILLFGFTSQGVFSQNVPTDLTLKKIFLEPMIPGIRPDLEFVSGDQSKIFFEWNDSSYYETGLYSVDLYGDNLEDVDDDEVYEPIHSPDGSKMAYIKNDDIYVADADGSSEQLVVQSQESESDLNWSPNSEKLAFVMDGNVWVTNVQSPAIQQVTKKETDAPDFNIYEWVGNDQLVVGQADYSDARTIYFPEYVDTFVEPGGDVRGIPETSVFVASLDTTALDTLETGTHRSTYSTSKDGRYVAIDWADAPLKHRKIIVHDLQEGSRIVAFEDSTDGWITDSSTEREMAFSPEDDRLFFLSEQVGWNHIYTVHADGSNLTQHTDGDYYVPWASWIDDETIVFASNEEDYGVRQIYTLNVENSDVTQLTEETAYRYEFELTPDRSNLIYAKTFFNRPYDLYRLNLEDADEEIQLTNSVPERFYDYDWQREEYVRFTGRDGETELSASLLYPQDYDESREYPVVVFVHGAGSLQNVYQGWSENYWREYMFNQLLNKHGYIVLEVDYRHSLGYGRDFREDVTNWMGKYETQDIVDGLDWAEEHTGGALDLDRVGIYGGSYGGFMALYALTAAPERFDAGAALRKVTNWRNYYYANPWYTLPRLGDPEEVPEHYDRSSPLTYAEELEHPVLLLHGLEDDNVGFQDAMQYTEKLIQSGHEEFDLMVYPSEPHSFTDADSWYDEYRRIFEFFEEELKE</sequence>
<dbReference type="RefSeq" id="WP_237852742.1">
    <property type="nucleotide sequence ID" value="NZ_JAKLWS010000004.1"/>
</dbReference>
<dbReference type="InterPro" id="IPR002469">
    <property type="entry name" value="Peptidase_S9B_N"/>
</dbReference>
<feature type="signal peptide" evidence="1">
    <location>
        <begin position="1"/>
        <end position="21"/>
    </location>
</feature>
<name>A0ABS9KAL5_9BACT</name>
<reference evidence="4" key="1">
    <citation type="submission" date="2022-01" db="EMBL/GenBank/DDBJ databases">
        <authorList>
            <person name="Wang Y."/>
        </authorList>
    </citation>
    <scope>NUCLEOTIDE SEQUENCE</scope>
    <source>
        <strain evidence="4">WB101</strain>
    </source>
</reference>
<dbReference type="SUPFAM" id="SSF53474">
    <property type="entry name" value="alpha/beta-Hydrolases"/>
    <property type="match status" value="1"/>
</dbReference>
<evidence type="ECO:0000313" key="4">
    <source>
        <dbReference type="EMBL" id="MCG2587899.1"/>
    </source>
</evidence>
<dbReference type="Gene3D" id="2.120.10.30">
    <property type="entry name" value="TolB, C-terminal domain"/>
    <property type="match status" value="2"/>
</dbReference>
<dbReference type="Pfam" id="PF00930">
    <property type="entry name" value="DPPIV_N"/>
    <property type="match status" value="2"/>
</dbReference>
<dbReference type="PANTHER" id="PTHR11731:SF193">
    <property type="entry name" value="DIPEPTIDYL PEPTIDASE 9"/>
    <property type="match status" value="1"/>
</dbReference>
<dbReference type="InterPro" id="IPR029058">
    <property type="entry name" value="AB_hydrolase_fold"/>
</dbReference>
<comment type="caution">
    <text evidence="4">The sequence shown here is derived from an EMBL/GenBank/DDBJ whole genome shotgun (WGS) entry which is preliminary data.</text>
</comment>
<dbReference type="SUPFAM" id="SSF82171">
    <property type="entry name" value="DPP6 N-terminal domain-like"/>
    <property type="match status" value="1"/>
</dbReference>
<dbReference type="GO" id="GO:0016787">
    <property type="term" value="F:hydrolase activity"/>
    <property type="evidence" value="ECO:0007669"/>
    <property type="project" value="UniProtKB-KW"/>
</dbReference>
<proteinExistence type="predicted"/>
<feature type="domain" description="Peptidase S9 prolyl oligopeptidase catalytic" evidence="2">
    <location>
        <begin position="497"/>
        <end position="698"/>
    </location>
</feature>
<organism evidence="4 5">
    <name type="scientific">Rhodohalobacter sulfatireducens</name>
    <dbReference type="NCBI Taxonomy" id="2911366"/>
    <lineage>
        <taxon>Bacteria</taxon>
        <taxon>Pseudomonadati</taxon>
        <taxon>Balneolota</taxon>
        <taxon>Balneolia</taxon>
        <taxon>Balneolales</taxon>
        <taxon>Balneolaceae</taxon>
        <taxon>Rhodohalobacter</taxon>
    </lineage>
</organism>
<accession>A0ABS9KAL5</accession>
<gene>
    <name evidence="4" type="ORF">L6773_04945</name>
</gene>
<dbReference type="InterPro" id="IPR011042">
    <property type="entry name" value="6-blade_b-propeller_TolB-like"/>
</dbReference>
<keyword evidence="4" id="KW-0378">Hydrolase</keyword>
<dbReference type="Pfam" id="PF00326">
    <property type="entry name" value="Peptidase_S9"/>
    <property type="match status" value="1"/>
</dbReference>
<evidence type="ECO:0000313" key="5">
    <source>
        <dbReference type="Proteomes" id="UP001165366"/>
    </source>
</evidence>
<dbReference type="Proteomes" id="UP001165366">
    <property type="component" value="Unassembled WGS sequence"/>
</dbReference>
<reference evidence="4" key="2">
    <citation type="submission" date="2024-05" db="EMBL/GenBank/DDBJ databases">
        <title>Rhodohalobacter halophilus gen. nov., sp. nov., a moderately halophilic member of the family Balneolaceae.</title>
        <authorList>
            <person name="Xia J."/>
        </authorList>
    </citation>
    <scope>NUCLEOTIDE SEQUENCE</scope>
    <source>
        <strain evidence="4">WB101</strain>
    </source>
</reference>
<protein>
    <submittedName>
        <fullName evidence="4">Alpha/beta fold hydrolase</fullName>
    </submittedName>
</protein>